<protein>
    <recommendedName>
        <fullName evidence="2">YlxR domain-containing protein</fullName>
    </recommendedName>
</protein>
<dbReference type="SUPFAM" id="SSF64376">
    <property type="entry name" value="YlxR-like"/>
    <property type="match status" value="1"/>
</dbReference>
<reference evidence="3 4" key="1">
    <citation type="submission" date="2017-09" db="EMBL/GenBank/DDBJ databases">
        <authorList>
            <person name="Ehlers B."/>
            <person name="Leendertz F.H."/>
        </authorList>
    </citation>
    <scope>NUCLEOTIDE SEQUENCE [LARGE SCALE GENOMIC DNA]</scope>
    <source>
        <strain evidence="3 4">DSM 18289</strain>
    </source>
</reference>
<name>A0A285PE43_9HYPH</name>
<dbReference type="SUPFAM" id="SSF55315">
    <property type="entry name" value="L30e-like"/>
    <property type="match status" value="1"/>
</dbReference>
<sequence>MPRKSNEPERQCLVTRQSLSKTEMIRFVLAPDDQVVPDLKMRLPGRGVWVTADRKILEEAVSKGLFARGFKSKTQDCMHLPDLVESQLRQHALSALSMTRKAGQIVTGFAKVEATIAQSPLLGLLHAADAAQDGQKKLAQALRRRFGSDHSIPVIRLFSADAMSKALGQGNVIHAALTAGSASHGFLKQAQMFEAFVADDIEFSDRGSDSAGSGRASDEATEGNDRK</sequence>
<dbReference type="PANTHER" id="PTHR34215:SF1">
    <property type="entry name" value="YLXR DOMAIN-CONTAINING PROTEIN"/>
    <property type="match status" value="1"/>
</dbReference>
<evidence type="ECO:0000256" key="1">
    <source>
        <dbReference type="SAM" id="MobiDB-lite"/>
    </source>
</evidence>
<dbReference type="InterPro" id="IPR029064">
    <property type="entry name" value="Ribosomal_eL30-like_sf"/>
</dbReference>
<dbReference type="CDD" id="cd00279">
    <property type="entry name" value="YlxR"/>
    <property type="match status" value="1"/>
</dbReference>
<evidence type="ECO:0000313" key="3">
    <source>
        <dbReference type="EMBL" id="SNZ19982.1"/>
    </source>
</evidence>
<keyword evidence="4" id="KW-1185">Reference proteome</keyword>
<dbReference type="RefSeq" id="WP_097154333.1">
    <property type="nucleotide sequence ID" value="NZ_OBEL01000003.1"/>
</dbReference>
<dbReference type="Gene3D" id="3.30.1230.10">
    <property type="entry name" value="YlxR-like"/>
    <property type="match status" value="1"/>
</dbReference>
<dbReference type="AlphaFoldDB" id="A0A285PE43"/>
<feature type="region of interest" description="Disordered" evidence="1">
    <location>
        <begin position="205"/>
        <end position="227"/>
    </location>
</feature>
<organism evidence="3 4">
    <name type="scientific">Cohaesibacter gelatinilyticus</name>
    <dbReference type="NCBI Taxonomy" id="372072"/>
    <lineage>
        <taxon>Bacteria</taxon>
        <taxon>Pseudomonadati</taxon>
        <taxon>Pseudomonadota</taxon>
        <taxon>Alphaproteobacteria</taxon>
        <taxon>Hyphomicrobiales</taxon>
        <taxon>Cohaesibacteraceae</taxon>
    </lineage>
</organism>
<dbReference type="InterPro" id="IPR035931">
    <property type="entry name" value="YlxR-like_sf"/>
</dbReference>
<dbReference type="NCBIfam" id="NF006622">
    <property type="entry name" value="PRK09190.1"/>
    <property type="match status" value="1"/>
</dbReference>
<dbReference type="OrthoDB" id="9799836at2"/>
<evidence type="ECO:0000259" key="2">
    <source>
        <dbReference type="Pfam" id="PF04296"/>
    </source>
</evidence>
<dbReference type="Pfam" id="PF04296">
    <property type="entry name" value="YlxR"/>
    <property type="match status" value="1"/>
</dbReference>
<dbReference type="Gene3D" id="3.30.1330.30">
    <property type="match status" value="1"/>
</dbReference>
<feature type="domain" description="YlxR" evidence="2">
    <location>
        <begin position="10"/>
        <end position="76"/>
    </location>
</feature>
<dbReference type="InterPro" id="IPR007393">
    <property type="entry name" value="YlxR_dom"/>
</dbReference>
<evidence type="ECO:0000313" key="4">
    <source>
        <dbReference type="Proteomes" id="UP000219439"/>
    </source>
</evidence>
<dbReference type="Proteomes" id="UP000219439">
    <property type="component" value="Unassembled WGS sequence"/>
</dbReference>
<accession>A0A285PE43</accession>
<dbReference type="InterPro" id="IPR037465">
    <property type="entry name" value="YlxR"/>
</dbReference>
<proteinExistence type="predicted"/>
<dbReference type="EMBL" id="OBEL01000003">
    <property type="protein sequence ID" value="SNZ19982.1"/>
    <property type="molecule type" value="Genomic_DNA"/>
</dbReference>
<gene>
    <name evidence="3" type="ORF">SAMN06265368_3078</name>
</gene>
<dbReference type="PANTHER" id="PTHR34215">
    <property type="entry name" value="BLL0784 PROTEIN"/>
    <property type="match status" value="1"/>
</dbReference>